<dbReference type="EMBL" id="FN595227">
    <property type="protein sequence ID" value="CCB46101.1"/>
    <property type="molecule type" value="Genomic_DNA"/>
</dbReference>
<protein>
    <submittedName>
        <fullName evidence="3">Uncharacterized protein</fullName>
    </submittedName>
</protein>
<dbReference type="OrthoDB" id="785473at2759"/>
<keyword evidence="4" id="KW-1185">Reference proteome</keyword>
<dbReference type="InParanoid" id="F6H0A0"/>
<feature type="transmembrane region" description="Helical" evidence="2">
    <location>
        <begin position="121"/>
        <end position="146"/>
    </location>
</feature>
<sequence>MTSSQINYYNFPPFSPPPPPPHRRPPPPPPHINPPPPPHTRPPPPPHTRPPPPPPHINPPPPPHTRPPPPPHRRPPPPPPHINPPPPPHTRPPPPPHTRPPPPPHVLPPPPSPSPDSHPTVIIIVFVSLGGLFFLAFLSVALCCFLKKRKKKMVQETDIIKVDEHLTVKEAIVPGPHGEQAVVLFVDDDVHIQEEIRKNEKFGQGHLHGKSAQGITSAIGKKKNMVQETEMVNVDEHLKVKEAMLAGPHGAQALALCMEDDKHIHEEIKKNEKLGEGLHGKAAKGITGAIGKGKKMVQETEIIDVDEHSKVKEAMLAPHGAQALALCMEDDKHIHEEIQKNEKLGEGLHGKAAKGITGAIGKGKKMVQETEIIDVDEHSKVKEAMLAPHGAQALALCMEDDKHIHEEIQKNEKLGEGLHGKAAKGITGAIGKGNKMVQETEIIDVDEHSKAKEGVIAGPHGEQVVLLTEEDDVHIQEEIRKNEKIGEGLHGKSAQGITGAIEKGGYSSISNHRLGHKA</sequence>
<dbReference type="KEGG" id="vvi:100259240"/>
<dbReference type="Proteomes" id="UP000009183">
    <property type="component" value="Chromosome 18"/>
</dbReference>
<accession>F6H0A0</accession>
<keyword evidence="2" id="KW-0812">Transmembrane</keyword>
<evidence type="ECO:0000256" key="1">
    <source>
        <dbReference type="SAM" id="MobiDB-lite"/>
    </source>
</evidence>
<dbReference type="InterPro" id="IPR044950">
    <property type="entry name" value="TED6/7"/>
</dbReference>
<feature type="region of interest" description="Disordered" evidence="1">
    <location>
        <begin position="1"/>
        <end position="115"/>
    </location>
</feature>
<dbReference type="PaxDb" id="29760-VIT_18s0001g15470.t01"/>
<reference evidence="4" key="1">
    <citation type="journal article" date="2007" name="Nature">
        <title>The grapevine genome sequence suggests ancestral hexaploidization in major angiosperm phyla.</title>
        <authorList>
            <consortium name="The French-Italian Public Consortium for Grapevine Genome Characterization."/>
            <person name="Jaillon O."/>
            <person name="Aury J.-M."/>
            <person name="Noel B."/>
            <person name="Policriti A."/>
            <person name="Clepet C."/>
            <person name="Casagrande A."/>
            <person name="Choisne N."/>
            <person name="Aubourg S."/>
            <person name="Vitulo N."/>
            <person name="Jubin C."/>
            <person name="Vezzi A."/>
            <person name="Legeai F."/>
            <person name="Hugueney P."/>
            <person name="Dasilva C."/>
            <person name="Horner D."/>
            <person name="Mica E."/>
            <person name="Jublot D."/>
            <person name="Poulain J."/>
            <person name="Bruyere C."/>
            <person name="Billault A."/>
            <person name="Segurens B."/>
            <person name="Gouyvenoux M."/>
            <person name="Ugarte E."/>
            <person name="Cattonaro F."/>
            <person name="Anthouard V."/>
            <person name="Vico V."/>
            <person name="Del Fabbro C."/>
            <person name="Alaux M."/>
            <person name="Di Gaspero G."/>
            <person name="Dumas V."/>
            <person name="Felice N."/>
            <person name="Paillard S."/>
            <person name="Juman I."/>
            <person name="Moroldo M."/>
            <person name="Scalabrin S."/>
            <person name="Canaguier A."/>
            <person name="Le Clainche I."/>
            <person name="Malacrida G."/>
            <person name="Durand E."/>
            <person name="Pesole G."/>
            <person name="Laucou V."/>
            <person name="Chatelet P."/>
            <person name="Merdinoglu D."/>
            <person name="Delledonne M."/>
            <person name="Pezzotti M."/>
            <person name="Lecharny A."/>
            <person name="Scarpelli C."/>
            <person name="Artiguenave F."/>
            <person name="Pe M.E."/>
            <person name="Valle G."/>
            <person name="Morgante M."/>
            <person name="Caboche M."/>
            <person name="Adam-Blondon A.-F."/>
            <person name="Weissenbach J."/>
            <person name="Quetier F."/>
            <person name="Wincker P."/>
        </authorList>
    </citation>
    <scope>NUCLEOTIDE SEQUENCE [LARGE SCALE GENOMIC DNA]</scope>
    <source>
        <strain evidence="4">cv. Pinot noir / PN40024</strain>
    </source>
</reference>
<evidence type="ECO:0000256" key="2">
    <source>
        <dbReference type="SAM" id="Phobius"/>
    </source>
</evidence>
<keyword evidence="2" id="KW-1133">Transmembrane helix</keyword>
<gene>
    <name evidence="3" type="ordered locus">VIT_18s0001g15470</name>
</gene>
<dbReference type="eggNOG" id="KOG4307">
    <property type="taxonomic scope" value="Eukaryota"/>
</dbReference>
<dbReference type="AlphaFoldDB" id="F6H0A0"/>
<dbReference type="HOGENOM" id="CLU_526204_0_0_1"/>
<evidence type="ECO:0000313" key="3">
    <source>
        <dbReference type="EMBL" id="CCB46101.1"/>
    </source>
</evidence>
<evidence type="ECO:0000313" key="4">
    <source>
        <dbReference type="Proteomes" id="UP000009183"/>
    </source>
</evidence>
<dbReference type="PANTHER" id="PTHR35697">
    <property type="entry name" value="OS08G0108300 PROTEIN"/>
    <property type="match status" value="1"/>
</dbReference>
<dbReference type="GO" id="GO:0009834">
    <property type="term" value="P:plant-type secondary cell wall biogenesis"/>
    <property type="evidence" value="ECO:0007669"/>
    <property type="project" value="InterPro"/>
</dbReference>
<dbReference type="PRINTS" id="PR01217">
    <property type="entry name" value="PRICHEXTENSN"/>
</dbReference>
<proteinExistence type="predicted"/>
<name>F6H0A0_VITVI</name>
<dbReference type="PANTHER" id="PTHR35697:SF1">
    <property type="entry name" value="PROTEIN TRACHEARY ELEMENT DIFFERENTIATION-RELATED 7"/>
    <property type="match status" value="1"/>
</dbReference>
<feature type="compositionally biased region" description="Pro residues" evidence="1">
    <location>
        <begin position="13"/>
        <end position="115"/>
    </location>
</feature>
<keyword evidence="2" id="KW-0472">Membrane</keyword>
<dbReference type="ExpressionAtlas" id="F6H0A0">
    <property type="expression patterns" value="baseline"/>
</dbReference>
<organism evidence="3 4">
    <name type="scientific">Vitis vinifera</name>
    <name type="common">Grape</name>
    <dbReference type="NCBI Taxonomy" id="29760"/>
    <lineage>
        <taxon>Eukaryota</taxon>
        <taxon>Viridiplantae</taxon>
        <taxon>Streptophyta</taxon>
        <taxon>Embryophyta</taxon>
        <taxon>Tracheophyta</taxon>
        <taxon>Spermatophyta</taxon>
        <taxon>Magnoliopsida</taxon>
        <taxon>eudicotyledons</taxon>
        <taxon>Gunneridae</taxon>
        <taxon>Pentapetalae</taxon>
        <taxon>rosids</taxon>
        <taxon>Vitales</taxon>
        <taxon>Vitaceae</taxon>
        <taxon>Viteae</taxon>
        <taxon>Vitis</taxon>
    </lineage>
</organism>